<feature type="domain" description="FAD-binding FR-type" evidence="1">
    <location>
        <begin position="10"/>
        <end position="147"/>
    </location>
</feature>
<dbReference type="Pfam" id="PF04954">
    <property type="entry name" value="SIP"/>
    <property type="match status" value="1"/>
</dbReference>
<dbReference type="InterPro" id="IPR007037">
    <property type="entry name" value="SIP_rossman_dom"/>
</dbReference>
<dbReference type="CDD" id="cd06193">
    <property type="entry name" value="siderophore_interacting"/>
    <property type="match status" value="1"/>
</dbReference>
<dbReference type="Gene3D" id="2.40.30.10">
    <property type="entry name" value="Translation factors"/>
    <property type="match status" value="1"/>
</dbReference>
<comment type="caution">
    <text evidence="2">The sequence shown here is derived from an EMBL/GenBank/DDBJ whole genome shotgun (WGS) entry which is preliminary data.</text>
</comment>
<dbReference type="InterPro" id="IPR017927">
    <property type="entry name" value="FAD-bd_FR_type"/>
</dbReference>
<reference evidence="3" key="1">
    <citation type="journal article" date="2019" name="Int. J. Syst. Evol. Microbiol.">
        <title>The Global Catalogue of Microorganisms (GCM) 10K type strain sequencing project: providing services to taxonomists for standard genome sequencing and annotation.</title>
        <authorList>
            <consortium name="The Broad Institute Genomics Platform"/>
            <consortium name="The Broad Institute Genome Sequencing Center for Infectious Disease"/>
            <person name="Wu L."/>
            <person name="Ma J."/>
        </authorList>
    </citation>
    <scope>NUCLEOTIDE SEQUENCE [LARGE SCALE GENOMIC DNA]</scope>
    <source>
        <strain evidence="3">KACC 13778</strain>
    </source>
</reference>
<dbReference type="RefSeq" id="WP_345177508.1">
    <property type="nucleotide sequence ID" value="NZ_BAABFQ010000006.1"/>
</dbReference>
<evidence type="ECO:0000259" key="1">
    <source>
        <dbReference type="PROSITE" id="PS51384"/>
    </source>
</evidence>
<dbReference type="EMBL" id="JBHSMD010000001">
    <property type="protein sequence ID" value="MFC5492037.1"/>
    <property type="molecule type" value="Genomic_DNA"/>
</dbReference>
<evidence type="ECO:0000313" key="3">
    <source>
        <dbReference type="Proteomes" id="UP001595956"/>
    </source>
</evidence>
<name>A0ABW0MYK1_9ACTN</name>
<dbReference type="InterPro" id="IPR017938">
    <property type="entry name" value="Riboflavin_synthase-like_b-brl"/>
</dbReference>
<organism evidence="2 3">
    <name type="scientific">Nocardioides caricicola</name>
    <dbReference type="NCBI Taxonomy" id="634770"/>
    <lineage>
        <taxon>Bacteria</taxon>
        <taxon>Bacillati</taxon>
        <taxon>Actinomycetota</taxon>
        <taxon>Actinomycetes</taxon>
        <taxon>Propionibacteriales</taxon>
        <taxon>Nocardioidaceae</taxon>
        <taxon>Nocardioides</taxon>
    </lineage>
</organism>
<dbReference type="InterPro" id="IPR039374">
    <property type="entry name" value="SIP_fam"/>
</dbReference>
<dbReference type="SUPFAM" id="SSF63380">
    <property type="entry name" value="Riboflavin synthase domain-like"/>
    <property type="match status" value="1"/>
</dbReference>
<dbReference type="Proteomes" id="UP001595956">
    <property type="component" value="Unassembled WGS sequence"/>
</dbReference>
<dbReference type="PANTHER" id="PTHR30157">
    <property type="entry name" value="FERRIC REDUCTASE, NADPH-DEPENDENT"/>
    <property type="match status" value="1"/>
</dbReference>
<protein>
    <submittedName>
        <fullName evidence="2">Siderophore-interacting protein</fullName>
    </submittedName>
</protein>
<dbReference type="PANTHER" id="PTHR30157:SF0">
    <property type="entry name" value="NADPH-DEPENDENT FERRIC-CHELATE REDUCTASE"/>
    <property type="match status" value="1"/>
</dbReference>
<proteinExistence type="predicted"/>
<dbReference type="InterPro" id="IPR013113">
    <property type="entry name" value="SIP_FAD-bd"/>
</dbReference>
<keyword evidence="3" id="KW-1185">Reference proteome</keyword>
<sequence>MTTTQDRLPMILDEVEVVRVERLSPSFVRVELGGACLAEFGVDGPLYDQRIKLVFPGVPGGPVPSFEGVNDSWWETWLSRPEEERGHMRTYTVRDVVGEGGDTRLVVDIVVHEDAHGDVGPGCDWALRAAVGDRVVVLGPRRGEQYGGIEFVPGAAARLLLVGDETAVPAICAILAQLPVDATGAAYLEVPTAADIQTVQHPEGVAVTWLAREGAAHGAGLHAAVLEHLGAGGAVTLEEPEEVDPDLWETPTYSSSGEDVEAAQLVVGHDLGDLYAWIAGESGLVTGLRRALVKDLGMDRRQVAFMGYWRRGVAMRS</sequence>
<dbReference type="Pfam" id="PF08021">
    <property type="entry name" value="FAD_binding_9"/>
    <property type="match status" value="1"/>
</dbReference>
<evidence type="ECO:0000313" key="2">
    <source>
        <dbReference type="EMBL" id="MFC5492037.1"/>
    </source>
</evidence>
<dbReference type="InterPro" id="IPR039261">
    <property type="entry name" value="FNR_nucleotide-bd"/>
</dbReference>
<accession>A0ABW0MYK1</accession>
<dbReference type="Gene3D" id="3.40.50.80">
    <property type="entry name" value="Nucleotide-binding domain of ferredoxin-NADP reductase (FNR) module"/>
    <property type="match status" value="1"/>
</dbReference>
<gene>
    <name evidence="2" type="ORF">ACFPKY_02940</name>
</gene>
<dbReference type="PROSITE" id="PS51384">
    <property type="entry name" value="FAD_FR"/>
    <property type="match status" value="1"/>
</dbReference>